<evidence type="ECO:0000313" key="11">
    <source>
        <dbReference type="Proteomes" id="UP000308730"/>
    </source>
</evidence>
<dbReference type="PANTHER" id="PTHR43895">
    <property type="entry name" value="CALCIUM/CALMODULIN-DEPENDENT PROTEIN KINASE KINASE-RELATED"/>
    <property type="match status" value="1"/>
</dbReference>
<comment type="caution">
    <text evidence="10">The sequence shown here is derived from an EMBL/GenBank/DDBJ whole genome shotgun (WGS) entry which is preliminary data.</text>
</comment>
<evidence type="ECO:0000256" key="7">
    <source>
        <dbReference type="ARBA" id="ARBA00047899"/>
    </source>
</evidence>
<dbReference type="OrthoDB" id="539158at2759"/>
<evidence type="ECO:0000256" key="3">
    <source>
        <dbReference type="ARBA" id="ARBA00022679"/>
    </source>
</evidence>
<feature type="domain" description="Protein kinase" evidence="9">
    <location>
        <begin position="1"/>
        <end position="221"/>
    </location>
</feature>
<dbReference type="SMART" id="SM00220">
    <property type="entry name" value="S_TKc"/>
    <property type="match status" value="1"/>
</dbReference>
<dbReference type="GO" id="GO:0007095">
    <property type="term" value="P:mitotic G2 DNA damage checkpoint signaling"/>
    <property type="evidence" value="ECO:0007669"/>
    <property type="project" value="TreeGrafter"/>
</dbReference>
<dbReference type="PROSITE" id="PS00108">
    <property type="entry name" value="PROTEIN_KINASE_ST"/>
    <property type="match status" value="1"/>
</dbReference>
<dbReference type="PANTHER" id="PTHR43895:SF32">
    <property type="entry name" value="SERINE_THREONINE-PROTEIN KINASE CHK1"/>
    <property type="match status" value="1"/>
</dbReference>
<evidence type="ECO:0000313" key="10">
    <source>
        <dbReference type="EMBL" id="THH28610.1"/>
    </source>
</evidence>
<keyword evidence="5" id="KW-0418">Kinase</keyword>
<dbReference type="GO" id="GO:0005737">
    <property type="term" value="C:cytoplasm"/>
    <property type="evidence" value="ECO:0007669"/>
    <property type="project" value="TreeGrafter"/>
</dbReference>
<gene>
    <name evidence="10" type="ORF">EUX98_g5584</name>
</gene>
<dbReference type="GO" id="GO:0004674">
    <property type="term" value="F:protein serine/threonine kinase activity"/>
    <property type="evidence" value="ECO:0007669"/>
    <property type="project" value="UniProtKB-KW"/>
</dbReference>
<accession>A0A4S4MYX4</accession>
<name>A0A4S4MYX4_9APHY</name>
<comment type="catalytic activity">
    <reaction evidence="7">
        <text>L-threonyl-[protein] + ATP = O-phospho-L-threonyl-[protein] + ADP + H(+)</text>
        <dbReference type="Rhea" id="RHEA:46608"/>
        <dbReference type="Rhea" id="RHEA-COMP:11060"/>
        <dbReference type="Rhea" id="RHEA-COMP:11605"/>
        <dbReference type="ChEBI" id="CHEBI:15378"/>
        <dbReference type="ChEBI" id="CHEBI:30013"/>
        <dbReference type="ChEBI" id="CHEBI:30616"/>
        <dbReference type="ChEBI" id="CHEBI:61977"/>
        <dbReference type="ChEBI" id="CHEBI:456216"/>
        <dbReference type="EC" id="2.7.11.1"/>
    </reaction>
</comment>
<keyword evidence="2" id="KW-0723">Serine/threonine-protein kinase</keyword>
<dbReference type="InterPro" id="IPR000719">
    <property type="entry name" value="Prot_kinase_dom"/>
</dbReference>
<dbReference type="Gene3D" id="1.10.510.10">
    <property type="entry name" value="Transferase(Phosphotransferase) domain 1"/>
    <property type="match status" value="1"/>
</dbReference>
<dbReference type="GO" id="GO:0005634">
    <property type="term" value="C:nucleus"/>
    <property type="evidence" value="ECO:0007669"/>
    <property type="project" value="TreeGrafter"/>
</dbReference>
<dbReference type="EC" id="2.7.11.1" evidence="1"/>
<keyword evidence="11" id="KW-1185">Reference proteome</keyword>
<evidence type="ECO:0000259" key="9">
    <source>
        <dbReference type="PROSITE" id="PS50011"/>
    </source>
</evidence>
<sequence>MRVHAALKHRNVLEFINAIVVEPGKNAGYFPAIYMLLEIAAGGDLFDKIVPDVGIGEEIAQHYFTQLANGLSYIHDEGVCHRDLKPENILLDVAGTLKISDFGLCSVYKLKETGKTRRLSERCGSLPYVAPELGTEIPYDAEPIDVWGIGVILFTMLAGNTPWDEPTAQSTEFVRYSKGRCFEDHPWSDFGNSVLSLLTGMLAIDPETRMTLSEIFGHPWMMRPSQLANKGVAAIADKLTENLRHTGDLEMASPDVVNAMNVDSEDGDEATRSDRYQSQFTQNLQLFTQTQAGRRYTPHLTRFYASLGPGILLHLMQEFFSQNEIQSNPPKEVQSGQEKGMWKMRVGGFDRRKLIFKGTIEVEPFEMNGIQGSFVVMARTQVCDFILTGTMDVEFIVQGNPISWRQLWKAMVTSKMLEPHVLKKR</sequence>
<keyword evidence="3" id="KW-0808">Transferase</keyword>
<dbReference type="InterPro" id="IPR011009">
    <property type="entry name" value="Kinase-like_dom_sf"/>
</dbReference>
<dbReference type="EMBL" id="SGPM01000168">
    <property type="protein sequence ID" value="THH28610.1"/>
    <property type="molecule type" value="Genomic_DNA"/>
</dbReference>
<organism evidence="10 11">
    <name type="scientific">Antrodiella citrinella</name>
    <dbReference type="NCBI Taxonomy" id="2447956"/>
    <lineage>
        <taxon>Eukaryota</taxon>
        <taxon>Fungi</taxon>
        <taxon>Dikarya</taxon>
        <taxon>Basidiomycota</taxon>
        <taxon>Agaricomycotina</taxon>
        <taxon>Agaricomycetes</taxon>
        <taxon>Polyporales</taxon>
        <taxon>Steccherinaceae</taxon>
        <taxon>Antrodiella</taxon>
    </lineage>
</organism>
<comment type="catalytic activity">
    <reaction evidence="8">
        <text>L-seryl-[protein] + ATP = O-phospho-L-seryl-[protein] + ADP + H(+)</text>
        <dbReference type="Rhea" id="RHEA:17989"/>
        <dbReference type="Rhea" id="RHEA-COMP:9863"/>
        <dbReference type="Rhea" id="RHEA-COMP:11604"/>
        <dbReference type="ChEBI" id="CHEBI:15378"/>
        <dbReference type="ChEBI" id="CHEBI:29999"/>
        <dbReference type="ChEBI" id="CHEBI:30616"/>
        <dbReference type="ChEBI" id="CHEBI:83421"/>
        <dbReference type="ChEBI" id="CHEBI:456216"/>
        <dbReference type="EC" id="2.7.11.1"/>
    </reaction>
</comment>
<keyword evidence="6" id="KW-0067">ATP-binding</keyword>
<dbReference type="FunFam" id="1.10.510.10:FF:000571">
    <property type="entry name" value="Maternal embryonic leucine zipper kinase"/>
    <property type="match status" value="1"/>
</dbReference>
<evidence type="ECO:0000256" key="6">
    <source>
        <dbReference type="ARBA" id="ARBA00022840"/>
    </source>
</evidence>
<evidence type="ECO:0000256" key="4">
    <source>
        <dbReference type="ARBA" id="ARBA00022741"/>
    </source>
</evidence>
<dbReference type="InterPro" id="IPR008271">
    <property type="entry name" value="Ser/Thr_kinase_AS"/>
</dbReference>
<dbReference type="AlphaFoldDB" id="A0A4S4MYX4"/>
<dbReference type="Proteomes" id="UP000308730">
    <property type="component" value="Unassembled WGS sequence"/>
</dbReference>
<evidence type="ECO:0000256" key="8">
    <source>
        <dbReference type="ARBA" id="ARBA00048679"/>
    </source>
</evidence>
<reference evidence="10 11" key="1">
    <citation type="submission" date="2019-02" db="EMBL/GenBank/DDBJ databases">
        <title>Genome sequencing of the rare red list fungi Antrodiella citrinella (Flaviporus citrinellus).</title>
        <authorList>
            <person name="Buettner E."/>
            <person name="Kellner H."/>
        </authorList>
    </citation>
    <scope>NUCLEOTIDE SEQUENCE [LARGE SCALE GENOMIC DNA]</scope>
    <source>
        <strain evidence="10 11">DSM 108506</strain>
    </source>
</reference>
<dbReference type="PROSITE" id="PS50011">
    <property type="entry name" value="PROTEIN_KINASE_DOM"/>
    <property type="match status" value="1"/>
</dbReference>
<dbReference type="Pfam" id="PF00069">
    <property type="entry name" value="Pkinase"/>
    <property type="match status" value="1"/>
</dbReference>
<protein>
    <recommendedName>
        <fullName evidence="1">non-specific serine/threonine protein kinase</fullName>
        <ecNumber evidence="1">2.7.11.1</ecNumber>
    </recommendedName>
</protein>
<evidence type="ECO:0000256" key="2">
    <source>
        <dbReference type="ARBA" id="ARBA00022527"/>
    </source>
</evidence>
<evidence type="ECO:0000256" key="1">
    <source>
        <dbReference type="ARBA" id="ARBA00012513"/>
    </source>
</evidence>
<evidence type="ECO:0000256" key="5">
    <source>
        <dbReference type="ARBA" id="ARBA00022777"/>
    </source>
</evidence>
<dbReference type="GO" id="GO:0035861">
    <property type="term" value="C:site of double-strand break"/>
    <property type="evidence" value="ECO:0007669"/>
    <property type="project" value="TreeGrafter"/>
</dbReference>
<dbReference type="GO" id="GO:0005524">
    <property type="term" value="F:ATP binding"/>
    <property type="evidence" value="ECO:0007669"/>
    <property type="project" value="UniProtKB-KW"/>
</dbReference>
<keyword evidence="4" id="KW-0547">Nucleotide-binding</keyword>
<dbReference type="SUPFAM" id="SSF56112">
    <property type="entry name" value="Protein kinase-like (PK-like)"/>
    <property type="match status" value="1"/>
</dbReference>
<proteinExistence type="predicted"/>